<dbReference type="OMA" id="TWEYVIL"/>
<name>A0A1C3IJH5_9VIBR</name>
<evidence type="ECO:0000313" key="2">
    <source>
        <dbReference type="EMBL" id="SBS61591.1"/>
    </source>
</evidence>
<organism evidence="2 3">
    <name type="scientific">Vibrio atlanticus</name>
    <dbReference type="NCBI Taxonomy" id="693153"/>
    <lineage>
        <taxon>Bacteria</taxon>
        <taxon>Pseudomonadati</taxon>
        <taxon>Pseudomonadota</taxon>
        <taxon>Gammaproteobacteria</taxon>
        <taxon>Vibrionales</taxon>
        <taxon>Vibrionaceae</taxon>
        <taxon>Vibrio</taxon>
    </lineage>
</organism>
<dbReference type="Proteomes" id="UP000092876">
    <property type="component" value="Unassembled WGS sequence"/>
</dbReference>
<dbReference type="GeneID" id="94234489"/>
<evidence type="ECO:0000313" key="3">
    <source>
        <dbReference type="Proteomes" id="UP000092876"/>
    </source>
</evidence>
<gene>
    <name evidence="2" type="ORF">VAT7223_00727</name>
</gene>
<dbReference type="Pfam" id="PF11355">
    <property type="entry name" value="DUF3157"/>
    <property type="match status" value="1"/>
</dbReference>
<keyword evidence="1" id="KW-0732">Signal</keyword>
<reference evidence="3" key="1">
    <citation type="submission" date="2016-06" db="EMBL/GenBank/DDBJ databases">
        <authorList>
            <person name="Rodrigo-Torres Lidia"/>
            <person name="Arahal R.David."/>
        </authorList>
    </citation>
    <scope>NUCLEOTIDE SEQUENCE [LARGE SCALE GENOMIC DNA]</scope>
    <source>
        <strain evidence="3">CECT 7223</strain>
    </source>
</reference>
<feature type="signal peptide" evidence="1">
    <location>
        <begin position="1"/>
        <end position="23"/>
    </location>
</feature>
<dbReference type="RefSeq" id="WP_009848100.1">
    <property type="nucleotide sequence ID" value="NC_011753.2"/>
</dbReference>
<evidence type="ECO:0000256" key="1">
    <source>
        <dbReference type="SAM" id="SignalP"/>
    </source>
</evidence>
<feature type="chain" id="PRO_5008675539" evidence="1">
    <location>
        <begin position="24"/>
        <end position="184"/>
    </location>
</feature>
<proteinExistence type="predicted"/>
<protein>
    <submittedName>
        <fullName evidence="2">Uncharacterized protein</fullName>
    </submittedName>
</protein>
<dbReference type="AlphaFoldDB" id="A0A1C3IJH5"/>
<sequence>MKSYVLLASALLANSVFVSSAFADQMVTLSDGKQVLLKDDFTWQYVSNASSNAESALTSIPVAKNTRGTTIKIGDTKPSLQLSKSGVDVLIGAGLYENEQLILPISVTNQSTEAVVLVTLNITVYSPTGELLHQGSINTWQSIKRLADTYLRPQTSAEGKYLAIDVDKYPEYKIDVEITDVSTR</sequence>
<accession>A0A1C3IJH5</accession>
<dbReference type="InterPro" id="IPR021501">
    <property type="entry name" value="DUF3157"/>
</dbReference>
<dbReference type="EMBL" id="FLQP01000009">
    <property type="protein sequence ID" value="SBS61591.1"/>
    <property type="molecule type" value="Genomic_DNA"/>
</dbReference>